<dbReference type="InterPro" id="IPR036736">
    <property type="entry name" value="ACP-like_sf"/>
</dbReference>
<keyword evidence="5" id="KW-1185">Reference proteome</keyword>
<dbReference type="InterPro" id="IPR020806">
    <property type="entry name" value="PKS_PP-bd"/>
</dbReference>
<dbReference type="RefSeq" id="WP_377552372.1">
    <property type="nucleotide sequence ID" value="NZ_JBHSBN010000035.1"/>
</dbReference>
<gene>
    <name evidence="4" type="ORF">ACFOX0_30190</name>
</gene>
<evidence type="ECO:0000259" key="3">
    <source>
        <dbReference type="PROSITE" id="PS50075"/>
    </source>
</evidence>
<dbReference type="InterPro" id="IPR009081">
    <property type="entry name" value="PP-bd_ACP"/>
</dbReference>
<evidence type="ECO:0000256" key="2">
    <source>
        <dbReference type="ARBA" id="ARBA00022553"/>
    </source>
</evidence>
<evidence type="ECO:0000313" key="4">
    <source>
        <dbReference type="EMBL" id="MFC4110180.1"/>
    </source>
</evidence>
<keyword evidence="1" id="KW-0596">Phosphopantetheine</keyword>
<accession>A0ABV8KWD4</accession>
<dbReference type="Pfam" id="PF00550">
    <property type="entry name" value="PP-binding"/>
    <property type="match status" value="1"/>
</dbReference>
<evidence type="ECO:0000313" key="5">
    <source>
        <dbReference type="Proteomes" id="UP001595868"/>
    </source>
</evidence>
<dbReference type="EMBL" id="JBHSBN010000035">
    <property type="protein sequence ID" value="MFC4110180.1"/>
    <property type="molecule type" value="Genomic_DNA"/>
</dbReference>
<dbReference type="SMART" id="SM00823">
    <property type="entry name" value="PKS_PP"/>
    <property type="match status" value="1"/>
</dbReference>
<dbReference type="Proteomes" id="UP001595868">
    <property type="component" value="Unassembled WGS sequence"/>
</dbReference>
<dbReference type="SUPFAM" id="SSF47336">
    <property type="entry name" value="ACP-like"/>
    <property type="match status" value="1"/>
</dbReference>
<sequence>MAVQEMTLDDLRRILRDAAGDTEAADIDGDVADITFENLGYDSIAILEVTSRIQQEYGTRLADDAVTGFARPRDVVALVNAQLAGAA</sequence>
<feature type="domain" description="Carrier" evidence="3">
    <location>
        <begin position="5"/>
        <end position="83"/>
    </location>
</feature>
<dbReference type="PROSITE" id="PS50075">
    <property type="entry name" value="CARRIER"/>
    <property type="match status" value="1"/>
</dbReference>
<organism evidence="4 5">
    <name type="scientific">Micromonospora zhanjiangensis</name>
    <dbReference type="NCBI Taxonomy" id="1522057"/>
    <lineage>
        <taxon>Bacteria</taxon>
        <taxon>Bacillati</taxon>
        <taxon>Actinomycetota</taxon>
        <taxon>Actinomycetes</taxon>
        <taxon>Micromonosporales</taxon>
        <taxon>Micromonosporaceae</taxon>
        <taxon>Micromonospora</taxon>
    </lineage>
</organism>
<evidence type="ECO:0000256" key="1">
    <source>
        <dbReference type="ARBA" id="ARBA00022450"/>
    </source>
</evidence>
<proteinExistence type="predicted"/>
<keyword evidence="2" id="KW-0597">Phosphoprotein</keyword>
<name>A0ABV8KWD4_9ACTN</name>
<dbReference type="Gene3D" id="1.10.1200.10">
    <property type="entry name" value="ACP-like"/>
    <property type="match status" value="1"/>
</dbReference>
<protein>
    <submittedName>
        <fullName evidence="4">Acyl carrier protein</fullName>
    </submittedName>
</protein>
<reference evidence="5" key="1">
    <citation type="journal article" date="2019" name="Int. J. Syst. Evol. Microbiol.">
        <title>The Global Catalogue of Microorganisms (GCM) 10K type strain sequencing project: providing services to taxonomists for standard genome sequencing and annotation.</title>
        <authorList>
            <consortium name="The Broad Institute Genomics Platform"/>
            <consortium name="The Broad Institute Genome Sequencing Center for Infectious Disease"/>
            <person name="Wu L."/>
            <person name="Ma J."/>
        </authorList>
    </citation>
    <scope>NUCLEOTIDE SEQUENCE [LARGE SCALE GENOMIC DNA]</scope>
    <source>
        <strain evidence="5">2902at01</strain>
    </source>
</reference>
<comment type="caution">
    <text evidence="4">The sequence shown here is derived from an EMBL/GenBank/DDBJ whole genome shotgun (WGS) entry which is preliminary data.</text>
</comment>